<dbReference type="OrthoDB" id="8059989at2759"/>
<dbReference type="PANTHER" id="PTHR12673">
    <property type="entry name" value="FACIOGENITAL DYSPLASIA PROTEIN"/>
    <property type="match status" value="1"/>
</dbReference>
<dbReference type="PANTHER" id="PTHR12673:SF159">
    <property type="entry name" value="LD03170P"/>
    <property type="match status" value="1"/>
</dbReference>
<dbReference type="InterPro" id="IPR035899">
    <property type="entry name" value="DBL_dom_sf"/>
</dbReference>
<feature type="region of interest" description="Disordered" evidence="2">
    <location>
        <begin position="887"/>
        <end position="928"/>
    </location>
</feature>
<feature type="region of interest" description="Disordered" evidence="2">
    <location>
        <begin position="78"/>
        <end position="117"/>
    </location>
</feature>
<name>A0A6J3LVM3_9PEZI</name>
<reference evidence="5" key="1">
    <citation type="submission" date="2020-01" db="EMBL/GenBank/DDBJ databases">
        <authorList>
            <consortium name="DOE Joint Genome Institute"/>
            <person name="Haridas S."/>
            <person name="Albert R."/>
            <person name="Binder M."/>
            <person name="Bloem J."/>
            <person name="Labutti K."/>
            <person name="Salamov A."/>
            <person name="Andreopoulos B."/>
            <person name="Baker S.E."/>
            <person name="Barry K."/>
            <person name="Bills G."/>
            <person name="Bluhm B.H."/>
            <person name="Cannon C."/>
            <person name="Castanera R."/>
            <person name="Culley D.E."/>
            <person name="Daum C."/>
            <person name="Ezra D."/>
            <person name="Gonzalez J.B."/>
            <person name="Henrissat B."/>
            <person name="Kuo A."/>
            <person name="Liang C."/>
            <person name="Lipzen A."/>
            <person name="Lutzoni F."/>
            <person name="Magnuson J."/>
            <person name="Mondo S."/>
            <person name="Nolan M."/>
            <person name="Ohm R."/>
            <person name="Pangilinan J."/>
            <person name="Park H.-J."/>
            <person name="Ramirez L."/>
            <person name="Alfaro M."/>
            <person name="Sun H."/>
            <person name="Tritt A."/>
            <person name="Yoshinaga Y."/>
            <person name="Zwiers L.-H."/>
            <person name="Turgeon B.G."/>
            <person name="Goodwin S.B."/>
            <person name="Spatafora J.W."/>
            <person name="Crous P.W."/>
            <person name="Grigoriev I.V."/>
        </authorList>
    </citation>
    <scope>NUCLEOTIDE SEQUENCE</scope>
    <source>
        <strain evidence="5">CBS 342.82</strain>
    </source>
</reference>
<dbReference type="PROSITE" id="PS50010">
    <property type="entry name" value="DH_2"/>
    <property type="match status" value="1"/>
</dbReference>
<feature type="coiled-coil region" evidence="1">
    <location>
        <begin position="398"/>
        <end position="425"/>
    </location>
</feature>
<organism evidence="5">
    <name type="scientific">Dissoconium aciculare CBS 342.82</name>
    <dbReference type="NCBI Taxonomy" id="1314786"/>
    <lineage>
        <taxon>Eukaryota</taxon>
        <taxon>Fungi</taxon>
        <taxon>Dikarya</taxon>
        <taxon>Ascomycota</taxon>
        <taxon>Pezizomycotina</taxon>
        <taxon>Dothideomycetes</taxon>
        <taxon>Dothideomycetidae</taxon>
        <taxon>Mycosphaerellales</taxon>
        <taxon>Dissoconiaceae</taxon>
        <taxon>Dissoconium</taxon>
    </lineage>
</organism>
<reference evidence="5" key="2">
    <citation type="submission" date="2020-04" db="EMBL/GenBank/DDBJ databases">
        <authorList>
            <consortium name="NCBI Genome Project"/>
        </authorList>
    </citation>
    <scope>NUCLEOTIDE SEQUENCE</scope>
    <source>
        <strain evidence="5">CBS 342.82</strain>
    </source>
</reference>
<sequence>MASRAPRLLALDLTVRSRSTSRDWLEASGSALCLDNAKIKSFPGKPSHFHARDFEQADAVALQSIPTTDSSRSLRLPFEIDDSENVSDLQEPRTYEVDQDGQDPPSPTSDKEEAEPQAFRRWVSTLRRRKAHQPEALAPRKDRWTLDDFDVVPEKEMIPGRSHHGASHSDSSSLAFVTAVKSATVTLASVSIAAISRRGRGAHLGFDRGFKSPDRSFMSPDRDLRTSIDGAISATDVLARQRGRKRREKIEELIRTEESYVADLKALSDAYFTILVNQTTSASYVRHTAQKTISELLRLHNDILGELHAVVPFAEYDQSTAKTNASFSTSHNRWHSIDVVPTRSRPAKHMREVIRQGRRSLNIARSTEEDHPLLQCSPQIAAKVAETFLRQLHRFEIYRQYGAGYEALQRDLDELKQTLATWTEFDQAIEILAAHVIPSKSWDWHSKKAMMIKDLLIKPIQRVPRYELSFSELCKLTPACDDPSSHGTMESVRDQIGLVCRHVNDARQHPARTKALEATWRVGERLNFSDQLPRSVYLRLLGEVQLCGCLFVAYRGQVEIQGFYMICILFETTLLLATINDNESSRYSIIAGIPLASLTMQDCSSVIGLQCHHAPHSWKLTFERDNRHYELIQVACSAAEASAWRAHIVSGIDHAVSAVARGRANILELQSPLMEDIKSIEEINEEKGLQRYSSLRHASTRSNRSDQHHVIITNTQTYSETVETSSQSSLRLLRSHSSAVPSRTQTLAPRRSDRHRLEKVLVDVWSRDLLPYPGLTRKTDPFRASANHVMRKFSMASITSNFSSSKRSVSYTSIGSWRKDESPSCRADEASRQTHSLQVKATPDRPALVSFHTTPDAFLPADFEPNSTMSKGKKSALRLLASTFERPFTPTTTNENRKEGLGRTQGVRQPSKIIPDGARPPHSVQSSDRQVMLPVHNLGNGEGYSASFSHDRTANLNVDGERKGKRSGSRLLRLFQ</sequence>
<feature type="region of interest" description="Disordered" evidence="2">
    <location>
        <begin position="816"/>
        <end position="838"/>
    </location>
</feature>
<feature type="compositionally biased region" description="Basic and acidic residues" evidence="2">
    <location>
        <begin position="817"/>
        <end position="832"/>
    </location>
</feature>
<dbReference type="Proteomes" id="UP000504637">
    <property type="component" value="Unplaced"/>
</dbReference>
<dbReference type="AlphaFoldDB" id="A0A6J3LVM3"/>
<accession>A0A6J3LVM3</accession>
<dbReference type="GeneID" id="54366376"/>
<protein>
    <submittedName>
        <fullName evidence="5">Dbl homology domain-containing protein</fullName>
    </submittedName>
</protein>
<feature type="domain" description="DH" evidence="3">
    <location>
        <begin position="245"/>
        <end position="506"/>
    </location>
</feature>
<keyword evidence="4" id="KW-1185">Reference proteome</keyword>
<dbReference type="InterPro" id="IPR051092">
    <property type="entry name" value="FYVE_RhoGEF_PH"/>
</dbReference>
<dbReference type="Pfam" id="PF00621">
    <property type="entry name" value="RhoGEF"/>
    <property type="match status" value="1"/>
</dbReference>
<gene>
    <name evidence="5" type="ORF">K489DRAFT_434884</name>
</gene>
<dbReference type="RefSeq" id="XP_033455708.1">
    <property type="nucleotide sequence ID" value="XM_033608576.1"/>
</dbReference>
<reference evidence="5" key="3">
    <citation type="submission" date="2025-08" db="UniProtKB">
        <authorList>
            <consortium name="RefSeq"/>
        </authorList>
    </citation>
    <scope>IDENTIFICATION</scope>
    <source>
        <strain evidence="5">CBS 342.82</strain>
    </source>
</reference>
<evidence type="ECO:0000313" key="4">
    <source>
        <dbReference type="Proteomes" id="UP000504637"/>
    </source>
</evidence>
<evidence type="ECO:0000259" key="3">
    <source>
        <dbReference type="PROSITE" id="PS50010"/>
    </source>
</evidence>
<feature type="region of interest" description="Disordered" evidence="2">
    <location>
        <begin position="955"/>
        <end position="976"/>
    </location>
</feature>
<proteinExistence type="predicted"/>
<dbReference type="SMART" id="SM00325">
    <property type="entry name" value="RhoGEF"/>
    <property type="match status" value="1"/>
</dbReference>
<evidence type="ECO:0000313" key="5">
    <source>
        <dbReference type="RefSeq" id="XP_033455708.1"/>
    </source>
</evidence>
<evidence type="ECO:0000256" key="1">
    <source>
        <dbReference type="SAM" id="Coils"/>
    </source>
</evidence>
<dbReference type="Gene3D" id="1.20.900.10">
    <property type="entry name" value="Dbl homology (DH) domain"/>
    <property type="match status" value="1"/>
</dbReference>
<dbReference type="GO" id="GO:0005737">
    <property type="term" value="C:cytoplasm"/>
    <property type="evidence" value="ECO:0007669"/>
    <property type="project" value="TreeGrafter"/>
</dbReference>
<evidence type="ECO:0000256" key="2">
    <source>
        <dbReference type="SAM" id="MobiDB-lite"/>
    </source>
</evidence>
<dbReference type="GO" id="GO:0005085">
    <property type="term" value="F:guanyl-nucleotide exchange factor activity"/>
    <property type="evidence" value="ECO:0007669"/>
    <property type="project" value="InterPro"/>
</dbReference>
<keyword evidence="1" id="KW-0175">Coiled coil</keyword>
<dbReference type="SUPFAM" id="SSF48065">
    <property type="entry name" value="DBL homology domain (DH-domain)"/>
    <property type="match status" value="1"/>
</dbReference>
<dbReference type="InterPro" id="IPR000219">
    <property type="entry name" value="DH_dom"/>
</dbReference>